<evidence type="ECO:0000256" key="2">
    <source>
        <dbReference type="ARBA" id="ARBA00022679"/>
    </source>
</evidence>
<dbReference type="CDD" id="cd09274">
    <property type="entry name" value="RNase_HI_RT_Ty3"/>
    <property type="match status" value="1"/>
</dbReference>
<reference evidence="9" key="1">
    <citation type="submission" date="2019-08" db="EMBL/GenBank/DDBJ databases">
        <title>The genome of the North American firefly Photinus pyralis.</title>
        <authorList>
            <consortium name="Photinus pyralis genome working group"/>
            <person name="Fallon T.R."/>
            <person name="Sander Lower S.E."/>
            <person name="Weng J.-K."/>
        </authorList>
    </citation>
    <scope>NUCLEOTIDE SEQUENCE</scope>
    <source>
        <strain evidence="9">TRF0915ILg1</strain>
        <tissue evidence="9">Whole body</tissue>
    </source>
</reference>
<dbReference type="GO" id="GO:0016787">
    <property type="term" value="F:hydrolase activity"/>
    <property type="evidence" value="ECO:0007669"/>
    <property type="project" value="UniProtKB-KW"/>
</dbReference>
<dbReference type="FunFam" id="1.10.340.70:FF:000001">
    <property type="entry name" value="Retrovirus-related Pol polyprotein from transposon gypsy-like Protein"/>
    <property type="match status" value="1"/>
</dbReference>
<evidence type="ECO:0000313" key="10">
    <source>
        <dbReference type="Proteomes" id="UP000801492"/>
    </source>
</evidence>
<evidence type="ECO:0000259" key="8">
    <source>
        <dbReference type="PROSITE" id="PS50994"/>
    </source>
</evidence>
<keyword evidence="6" id="KW-0378">Hydrolase</keyword>
<evidence type="ECO:0000256" key="6">
    <source>
        <dbReference type="ARBA" id="ARBA00022801"/>
    </source>
</evidence>
<dbReference type="AlphaFoldDB" id="A0A8K0CS56"/>
<proteinExistence type="predicted"/>
<organism evidence="9 10">
    <name type="scientific">Ignelater luminosus</name>
    <name type="common">Cucubano</name>
    <name type="synonym">Pyrophorus luminosus</name>
    <dbReference type="NCBI Taxonomy" id="2038154"/>
    <lineage>
        <taxon>Eukaryota</taxon>
        <taxon>Metazoa</taxon>
        <taxon>Ecdysozoa</taxon>
        <taxon>Arthropoda</taxon>
        <taxon>Hexapoda</taxon>
        <taxon>Insecta</taxon>
        <taxon>Pterygota</taxon>
        <taxon>Neoptera</taxon>
        <taxon>Endopterygota</taxon>
        <taxon>Coleoptera</taxon>
        <taxon>Polyphaga</taxon>
        <taxon>Elateriformia</taxon>
        <taxon>Elateroidea</taxon>
        <taxon>Elateridae</taxon>
        <taxon>Agrypninae</taxon>
        <taxon>Pyrophorini</taxon>
        <taxon>Ignelater</taxon>
    </lineage>
</organism>
<accession>A0A8K0CS56</accession>
<dbReference type="InterPro" id="IPR050951">
    <property type="entry name" value="Retrovirus_Pol_polyprotein"/>
</dbReference>
<dbReference type="PROSITE" id="PS50994">
    <property type="entry name" value="INTEGRASE"/>
    <property type="match status" value="1"/>
</dbReference>
<evidence type="ECO:0000256" key="5">
    <source>
        <dbReference type="ARBA" id="ARBA00022759"/>
    </source>
</evidence>
<keyword evidence="7" id="KW-0695">RNA-directed DNA polymerase</keyword>
<dbReference type="Gene3D" id="1.10.340.70">
    <property type="match status" value="1"/>
</dbReference>
<dbReference type="Pfam" id="PF00665">
    <property type="entry name" value="rve"/>
    <property type="match status" value="1"/>
</dbReference>
<dbReference type="GO" id="GO:0003964">
    <property type="term" value="F:RNA-directed DNA polymerase activity"/>
    <property type="evidence" value="ECO:0007669"/>
    <property type="project" value="UniProtKB-KW"/>
</dbReference>
<dbReference type="InterPro" id="IPR012337">
    <property type="entry name" value="RNaseH-like_sf"/>
</dbReference>
<dbReference type="InterPro" id="IPR041373">
    <property type="entry name" value="RT_RNaseH"/>
</dbReference>
<protein>
    <recommendedName>
        <fullName evidence="1">RNA-directed DNA polymerase</fullName>
        <ecNumber evidence="1">2.7.7.49</ecNumber>
    </recommendedName>
</protein>
<dbReference type="GO" id="GO:0015074">
    <property type="term" value="P:DNA integration"/>
    <property type="evidence" value="ECO:0007669"/>
    <property type="project" value="InterPro"/>
</dbReference>
<dbReference type="SUPFAM" id="SSF53098">
    <property type="entry name" value="Ribonuclease H-like"/>
    <property type="match status" value="1"/>
</dbReference>
<dbReference type="GO" id="GO:0003676">
    <property type="term" value="F:nucleic acid binding"/>
    <property type="evidence" value="ECO:0007669"/>
    <property type="project" value="InterPro"/>
</dbReference>
<dbReference type="OrthoDB" id="6771023at2759"/>
<dbReference type="InterPro" id="IPR036397">
    <property type="entry name" value="RNaseH_sf"/>
</dbReference>
<dbReference type="Gene3D" id="3.30.420.10">
    <property type="entry name" value="Ribonuclease H-like superfamily/Ribonuclease H"/>
    <property type="match status" value="1"/>
</dbReference>
<dbReference type="GO" id="GO:0004519">
    <property type="term" value="F:endonuclease activity"/>
    <property type="evidence" value="ECO:0007669"/>
    <property type="project" value="UniProtKB-KW"/>
</dbReference>
<sequence>MHPIAYVSRSLTQADKNYTTSELEALAVVYCLGYLRHLIYGRPIKIITDHHAICFLKTLKNPTGKLARWTIKLSEFDFTIVHKQGSANRDADCLSRNPVSTPTNQDEQTALEIPTYLLDSNDISNVQNADPKLKELIQAINNPDSVSIGTARRAKGFLLENDVLYKHNPSPDGNSNLLVIPSQLKHEILFSHHSDPTAGHLGFTKTYFKIKHRYYWDGMLKDIEKFVKGCPDCQARKRQAHFKPAGLLQPIQVSLPFDRVGIDLLGPFRRSRNGNTMIVVATDYATRWAETKALPTGKARPVAKFLLDNILTRHGSPRYLLSDRGKTFQSEIVTELLKIMGVRSCFSTSYHP</sequence>
<dbReference type="InterPro" id="IPR041588">
    <property type="entry name" value="Integrase_H2C2"/>
</dbReference>
<dbReference type="EMBL" id="VTPC01054410">
    <property type="protein sequence ID" value="KAF2890342.1"/>
    <property type="molecule type" value="Genomic_DNA"/>
</dbReference>
<dbReference type="InterPro" id="IPR043502">
    <property type="entry name" value="DNA/RNA_pol_sf"/>
</dbReference>
<keyword evidence="2" id="KW-0808">Transferase</keyword>
<evidence type="ECO:0000256" key="7">
    <source>
        <dbReference type="ARBA" id="ARBA00022918"/>
    </source>
</evidence>
<evidence type="ECO:0000313" key="9">
    <source>
        <dbReference type="EMBL" id="KAF2890342.1"/>
    </source>
</evidence>
<dbReference type="PANTHER" id="PTHR37984:SF5">
    <property type="entry name" value="PROTEIN NYNRIN-LIKE"/>
    <property type="match status" value="1"/>
</dbReference>
<keyword evidence="5" id="KW-0255">Endonuclease</keyword>
<dbReference type="EC" id="2.7.7.49" evidence="1"/>
<dbReference type="PANTHER" id="PTHR37984">
    <property type="entry name" value="PROTEIN CBG26694"/>
    <property type="match status" value="1"/>
</dbReference>
<evidence type="ECO:0000256" key="3">
    <source>
        <dbReference type="ARBA" id="ARBA00022695"/>
    </source>
</evidence>
<gene>
    <name evidence="9" type="ORF">ILUMI_15832</name>
</gene>
<comment type="caution">
    <text evidence="9">The sequence shown here is derived from an EMBL/GenBank/DDBJ whole genome shotgun (WGS) entry which is preliminary data.</text>
</comment>
<dbReference type="InterPro" id="IPR001584">
    <property type="entry name" value="Integrase_cat-core"/>
</dbReference>
<dbReference type="Proteomes" id="UP000801492">
    <property type="component" value="Unassembled WGS sequence"/>
</dbReference>
<name>A0A8K0CS56_IGNLU</name>
<dbReference type="Pfam" id="PF17917">
    <property type="entry name" value="RT_RNaseH"/>
    <property type="match status" value="1"/>
</dbReference>
<evidence type="ECO:0000256" key="4">
    <source>
        <dbReference type="ARBA" id="ARBA00022722"/>
    </source>
</evidence>
<keyword evidence="4" id="KW-0540">Nuclease</keyword>
<dbReference type="Pfam" id="PF17921">
    <property type="entry name" value="Integrase_H2C2"/>
    <property type="match status" value="1"/>
</dbReference>
<feature type="domain" description="Integrase catalytic" evidence="8">
    <location>
        <begin position="252"/>
        <end position="352"/>
    </location>
</feature>
<dbReference type="GO" id="GO:0042575">
    <property type="term" value="C:DNA polymerase complex"/>
    <property type="evidence" value="ECO:0007669"/>
    <property type="project" value="UniProtKB-ARBA"/>
</dbReference>
<keyword evidence="10" id="KW-1185">Reference proteome</keyword>
<keyword evidence="3" id="KW-0548">Nucleotidyltransferase</keyword>
<evidence type="ECO:0000256" key="1">
    <source>
        <dbReference type="ARBA" id="ARBA00012493"/>
    </source>
</evidence>
<dbReference type="SUPFAM" id="SSF56672">
    <property type="entry name" value="DNA/RNA polymerases"/>
    <property type="match status" value="1"/>
</dbReference>